<dbReference type="AlphaFoldDB" id="A0A2G3PNX1"/>
<sequence length="142" mass="15689">MIDSVAAVLGTVGDRWALLIVREVSLGLRRFDEIQRATTAPRQVVSDRLRRLTDAGILATRPYSLPRRRSRDEYVLTDAGLDLLPVLSALSDWGERHLGSGALPDVVYRHSGCGGRVTAVLRCECGDHADPHHRLVAEVNRL</sequence>
<dbReference type="Gene3D" id="1.10.10.10">
    <property type="entry name" value="Winged helix-like DNA-binding domain superfamily/Winged helix DNA-binding domain"/>
    <property type="match status" value="1"/>
</dbReference>
<dbReference type="PANTHER" id="PTHR33204">
    <property type="entry name" value="TRANSCRIPTIONAL REGULATOR, MARR FAMILY"/>
    <property type="match status" value="1"/>
</dbReference>
<dbReference type="PROSITE" id="PS51118">
    <property type="entry name" value="HTH_HXLR"/>
    <property type="match status" value="1"/>
</dbReference>
<dbReference type="InterPro" id="IPR036390">
    <property type="entry name" value="WH_DNA-bd_sf"/>
</dbReference>
<evidence type="ECO:0000313" key="6">
    <source>
        <dbReference type="Proteomes" id="UP000225108"/>
    </source>
</evidence>
<evidence type="ECO:0000259" key="4">
    <source>
        <dbReference type="PROSITE" id="PS51118"/>
    </source>
</evidence>
<dbReference type="RefSeq" id="WP_099382227.1">
    <property type="nucleotide sequence ID" value="NZ_PEBD01000005.1"/>
</dbReference>
<dbReference type="EMBL" id="PEBD01000005">
    <property type="protein sequence ID" value="PHV67537.1"/>
    <property type="molecule type" value="Genomic_DNA"/>
</dbReference>
<keyword evidence="1" id="KW-0805">Transcription regulation</keyword>
<evidence type="ECO:0000313" key="5">
    <source>
        <dbReference type="EMBL" id="PHV67537.1"/>
    </source>
</evidence>
<dbReference type="Pfam" id="PF01638">
    <property type="entry name" value="HxlR"/>
    <property type="match status" value="1"/>
</dbReference>
<dbReference type="InterPro" id="IPR002577">
    <property type="entry name" value="HTH_HxlR"/>
</dbReference>
<dbReference type="InterPro" id="IPR036388">
    <property type="entry name" value="WH-like_DNA-bd_sf"/>
</dbReference>
<accession>A0A2G3PNX1</accession>
<keyword evidence="3" id="KW-0804">Transcription</keyword>
<evidence type="ECO:0000256" key="2">
    <source>
        <dbReference type="ARBA" id="ARBA00023125"/>
    </source>
</evidence>
<dbReference type="PANTHER" id="PTHR33204:SF18">
    <property type="entry name" value="TRANSCRIPTIONAL REGULATORY PROTEIN"/>
    <property type="match status" value="1"/>
</dbReference>
<evidence type="ECO:0000256" key="1">
    <source>
        <dbReference type="ARBA" id="ARBA00023015"/>
    </source>
</evidence>
<dbReference type="Proteomes" id="UP000225108">
    <property type="component" value="Unassembled WGS sequence"/>
</dbReference>
<name>A0A2G3PNX1_WILMA</name>
<reference evidence="5 6" key="1">
    <citation type="submission" date="2017-10" db="EMBL/GenBank/DDBJ databases">
        <title>The draft genome sequence of Williamsia sp. BULT 1.1 isolated from the semi-arid grassland soils from South Africa.</title>
        <authorList>
            <person name="Kabwe M.H."/>
            <person name="Govender N."/>
            <person name="Mutseka Lunga P."/>
            <person name="Vikram S."/>
            <person name="Makhalanyane T.P."/>
        </authorList>
    </citation>
    <scope>NUCLEOTIDE SEQUENCE [LARGE SCALE GENOMIC DNA]</scope>
    <source>
        <strain evidence="5 6">BULT 1.1</strain>
    </source>
</reference>
<dbReference type="SUPFAM" id="SSF46785">
    <property type="entry name" value="Winged helix' DNA-binding domain"/>
    <property type="match status" value="1"/>
</dbReference>
<keyword evidence="2" id="KW-0238">DNA-binding</keyword>
<comment type="caution">
    <text evidence="5">The sequence shown here is derived from an EMBL/GenBank/DDBJ whole genome shotgun (WGS) entry which is preliminary data.</text>
</comment>
<protein>
    <submittedName>
        <fullName evidence="5">Transcriptional regulator</fullName>
    </submittedName>
</protein>
<gene>
    <name evidence="5" type="ORF">CSW57_07560</name>
</gene>
<proteinExistence type="predicted"/>
<feature type="domain" description="HTH hxlR-type" evidence="4">
    <location>
        <begin position="3"/>
        <end position="102"/>
    </location>
</feature>
<organism evidence="5 6">
    <name type="scientific">Williamsia marianensis</name>
    <dbReference type="NCBI Taxonomy" id="85044"/>
    <lineage>
        <taxon>Bacteria</taxon>
        <taxon>Bacillati</taxon>
        <taxon>Actinomycetota</taxon>
        <taxon>Actinomycetes</taxon>
        <taxon>Mycobacteriales</taxon>
        <taxon>Nocardiaceae</taxon>
        <taxon>Williamsia</taxon>
    </lineage>
</organism>
<evidence type="ECO:0000256" key="3">
    <source>
        <dbReference type="ARBA" id="ARBA00023163"/>
    </source>
</evidence>
<dbReference type="GO" id="GO:0003677">
    <property type="term" value="F:DNA binding"/>
    <property type="evidence" value="ECO:0007669"/>
    <property type="project" value="UniProtKB-KW"/>
</dbReference>